<evidence type="ECO:0000256" key="1">
    <source>
        <dbReference type="SAM" id="MobiDB-lite"/>
    </source>
</evidence>
<dbReference type="EMBL" id="CAJVQA010003187">
    <property type="protein sequence ID" value="CAG8568883.1"/>
    <property type="molecule type" value="Genomic_DNA"/>
</dbReference>
<dbReference type="InterPro" id="IPR013922">
    <property type="entry name" value="Cyclin_PHO80-like"/>
</dbReference>
<feature type="compositionally biased region" description="Polar residues" evidence="1">
    <location>
        <begin position="235"/>
        <end position="259"/>
    </location>
</feature>
<protein>
    <submittedName>
        <fullName evidence="2">6213_t:CDS:1</fullName>
    </submittedName>
</protein>
<dbReference type="GO" id="GO:0019901">
    <property type="term" value="F:protein kinase binding"/>
    <property type="evidence" value="ECO:0007669"/>
    <property type="project" value="InterPro"/>
</dbReference>
<feature type="region of interest" description="Disordered" evidence="1">
    <location>
        <begin position="474"/>
        <end position="499"/>
    </location>
</feature>
<dbReference type="PANTHER" id="PTHR15615">
    <property type="match status" value="1"/>
</dbReference>
<dbReference type="GO" id="GO:0005634">
    <property type="term" value="C:nucleus"/>
    <property type="evidence" value="ECO:0007669"/>
    <property type="project" value="TreeGrafter"/>
</dbReference>
<name>A0A9N9BHI2_9GLOM</name>
<reference evidence="2" key="1">
    <citation type="submission" date="2021-06" db="EMBL/GenBank/DDBJ databases">
        <authorList>
            <person name="Kallberg Y."/>
            <person name="Tangrot J."/>
            <person name="Rosling A."/>
        </authorList>
    </citation>
    <scope>NUCLEOTIDE SEQUENCE</scope>
    <source>
        <strain evidence="2">FL966</strain>
    </source>
</reference>
<dbReference type="PANTHER" id="PTHR15615:SF27">
    <property type="entry name" value="PHO85 CYCLIN CLG1"/>
    <property type="match status" value="1"/>
</dbReference>
<dbReference type="Pfam" id="PF08613">
    <property type="entry name" value="Cyclin"/>
    <property type="match status" value="1"/>
</dbReference>
<feature type="compositionally biased region" description="Polar residues" evidence="1">
    <location>
        <begin position="474"/>
        <end position="496"/>
    </location>
</feature>
<dbReference type="GO" id="GO:0016538">
    <property type="term" value="F:cyclin-dependent protein serine/threonine kinase regulator activity"/>
    <property type="evidence" value="ECO:0007669"/>
    <property type="project" value="TreeGrafter"/>
</dbReference>
<organism evidence="2 3">
    <name type="scientific">Cetraspora pellucida</name>
    <dbReference type="NCBI Taxonomy" id="1433469"/>
    <lineage>
        <taxon>Eukaryota</taxon>
        <taxon>Fungi</taxon>
        <taxon>Fungi incertae sedis</taxon>
        <taxon>Mucoromycota</taxon>
        <taxon>Glomeromycotina</taxon>
        <taxon>Glomeromycetes</taxon>
        <taxon>Diversisporales</taxon>
        <taxon>Gigasporaceae</taxon>
        <taxon>Cetraspora</taxon>
    </lineage>
</organism>
<dbReference type="Proteomes" id="UP000789759">
    <property type="component" value="Unassembled WGS sequence"/>
</dbReference>
<gene>
    <name evidence="2" type="ORF">CPELLU_LOCUS5557</name>
</gene>
<dbReference type="Gene3D" id="1.10.472.10">
    <property type="entry name" value="Cyclin-like"/>
    <property type="match status" value="1"/>
</dbReference>
<evidence type="ECO:0000313" key="3">
    <source>
        <dbReference type="Proteomes" id="UP000789759"/>
    </source>
</evidence>
<dbReference type="OrthoDB" id="244495at2759"/>
<dbReference type="CDD" id="cd20557">
    <property type="entry name" value="CYCLIN_ScPCL1-like"/>
    <property type="match status" value="1"/>
</dbReference>
<sequence>MPGPISQLFYDRLPVRNHVQYPALAASGSKQQSQKPPFAFPQATEVNTLQPLITPPTPVPTEVSTPTELGEFASNIVYQMWHVKVTDSTLVGQLSPSSPLSSQPANFSQTTSSQFKNFCVQTLRCIDMSLIKRRILINNNIYFILFYFNEGTITNTIIQYGSYFVLKIRAKFLDDNTFTNKTWSEVTNIPVKEINRIELAFLECMDFKMYVSGSEYSHWLECLKEYTKTQQQLYVHQRQRSSSDTSKNGSLITAQNQHQTDSRPSKRFVQFNQETPSYFDSANTTAPILGQCIMPASQLPAGMQQLSMPAAIGSTNSGIIQPPAIARVHHSFGQSSPSPAQLALRNSYYGSIRDSSGSFHVKRHSMPTMNLQNIIDQAPHQQVNQLKPWNVNSLAYHPNTKLDVQQFKQSNSNSYHNVATSSQVSGSQIDTNTYGSYGNINNQRGEHHSRINHQTSTIQYSNVNDSATDAYSGFTKQQDQQKVAESIPSANQQDPSHTLAHHRSMPQLIRSTFPPPIGYANMASQTSDGMIVGKSAAQSSDNIPPTNNQIQSPEQYYSTPPLMYQKELGSRATQQKIGSISTLNIGVSSNPPTPVDIPFNPMIQPTTSFRPVIGNSLTNSNNSTNQPPKYGQYYGSVQAQQGMTGGIGGIVLPLIDSNNNNGSASQNIPTKRIEDNIINKSNGSAGSFVP</sequence>
<feature type="non-terminal residue" evidence="2">
    <location>
        <position position="690"/>
    </location>
</feature>
<accession>A0A9N9BHI2</accession>
<evidence type="ECO:0000313" key="2">
    <source>
        <dbReference type="EMBL" id="CAG8568883.1"/>
    </source>
</evidence>
<feature type="region of interest" description="Disordered" evidence="1">
    <location>
        <begin position="235"/>
        <end position="265"/>
    </location>
</feature>
<dbReference type="GO" id="GO:0000307">
    <property type="term" value="C:cyclin-dependent protein kinase holoenzyme complex"/>
    <property type="evidence" value="ECO:0007669"/>
    <property type="project" value="TreeGrafter"/>
</dbReference>
<comment type="caution">
    <text evidence="2">The sequence shown here is derived from an EMBL/GenBank/DDBJ whole genome shotgun (WGS) entry which is preliminary data.</text>
</comment>
<keyword evidence="3" id="KW-1185">Reference proteome</keyword>
<dbReference type="AlphaFoldDB" id="A0A9N9BHI2"/>
<proteinExistence type="predicted"/>